<dbReference type="PROSITE" id="PS50102">
    <property type="entry name" value="RRM"/>
    <property type="match status" value="1"/>
</dbReference>
<evidence type="ECO:0000259" key="4">
    <source>
        <dbReference type="PROSITE" id="PS50102"/>
    </source>
</evidence>
<feature type="compositionally biased region" description="Low complexity" evidence="3">
    <location>
        <begin position="116"/>
        <end position="134"/>
    </location>
</feature>
<reference evidence="5 6" key="1">
    <citation type="submission" date="2014-04" db="EMBL/GenBank/DDBJ databases">
        <authorList>
            <consortium name="DOE Joint Genome Institute"/>
            <person name="Kuo A."/>
            <person name="Martino E."/>
            <person name="Perotto S."/>
            <person name="Kohler A."/>
            <person name="Nagy L.G."/>
            <person name="Floudas D."/>
            <person name="Copeland A."/>
            <person name="Barry K.W."/>
            <person name="Cichocki N."/>
            <person name="Veneault-Fourrey C."/>
            <person name="LaButti K."/>
            <person name="Lindquist E.A."/>
            <person name="Lipzen A."/>
            <person name="Lundell T."/>
            <person name="Morin E."/>
            <person name="Murat C."/>
            <person name="Sun H."/>
            <person name="Tunlid A."/>
            <person name="Henrissat B."/>
            <person name="Grigoriev I.V."/>
            <person name="Hibbett D.S."/>
            <person name="Martin F."/>
            <person name="Nordberg H.P."/>
            <person name="Cantor M.N."/>
            <person name="Hua S.X."/>
        </authorList>
    </citation>
    <scope>NUCLEOTIDE SEQUENCE [LARGE SCALE GENOMIC DNA]</scope>
    <source>
        <strain evidence="5 6">Zn</strain>
    </source>
</reference>
<dbReference type="OrthoDB" id="610462at2759"/>
<dbReference type="SMART" id="SM00360">
    <property type="entry name" value="RRM"/>
    <property type="match status" value="2"/>
</dbReference>
<dbReference type="STRING" id="913774.A0A0C3DUR5"/>
<dbReference type="InterPro" id="IPR000504">
    <property type="entry name" value="RRM_dom"/>
</dbReference>
<feature type="compositionally biased region" description="Polar residues" evidence="3">
    <location>
        <begin position="93"/>
        <end position="106"/>
    </location>
</feature>
<dbReference type="HOGENOM" id="CLU_667294_0_0_1"/>
<keyword evidence="6" id="KW-1185">Reference proteome</keyword>
<evidence type="ECO:0000313" key="6">
    <source>
        <dbReference type="Proteomes" id="UP000054321"/>
    </source>
</evidence>
<dbReference type="CDD" id="cd00590">
    <property type="entry name" value="RRM_SF"/>
    <property type="match status" value="1"/>
</dbReference>
<name>A0A0C3DUR5_OIDMZ</name>
<dbReference type="GO" id="GO:1990904">
    <property type="term" value="C:ribonucleoprotein complex"/>
    <property type="evidence" value="ECO:0007669"/>
    <property type="project" value="TreeGrafter"/>
</dbReference>
<feature type="compositionally biased region" description="Basic and acidic residues" evidence="3">
    <location>
        <begin position="387"/>
        <end position="397"/>
    </location>
</feature>
<accession>A0A0C3DUR5</accession>
<reference evidence="6" key="2">
    <citation type="submission" date="2015-01" db="EMBL/GenBank/DDBJ databases">
        <title>Evolutionary Origins and Diversification of the Mycorrhizal Mutualists.</title>
        <authorList>
            <consortium name="DOE Joint Genome Institute"/>
            <consortium name="Mycorrhizal Genomics Consortium"/>
            <person name="Kohler A."/>
            <person name="Kuo A."/>
            <person name="Nagy L.G."/>
            <person name="Floudas D."/>
            <person name="Copeland A."/>
            <person name="Barry K.W."/>
            <person name="Cichocki N."/>
            <person name="Veneault-Fourrey C."/>
            <person name="LaButti K."/>
            <person name="Lindquist E.A."/>
            <person name="Lipzen A."/>
            <person name="Lundell T."/>
            <person name="Morin E."/>
            <person name="Murat C."/>
            <person name="Riley R."/>
            <person name="Ohm R."/>
            <person name="Sun H."/>
            <person name="Tunlid A."/>
            <person name="Henrissat B."/>
            <person name="Grigoriev I.V."/>
            <person name="Hibbett D.S."/>
            <person name="Martin F."/>
        </authorList>
    </citation>
    <scope>NUCLEOTIDE SEQUENCE [LARGE SCALE GENOMIC DNA]</scope>
    <source>
        <strain evidence="6">Zn</strain>
    </source>
</reference>
<dbReference type="GO" id="GO:0003729">
    <property type="term" value="F:mRNA binding"/>
    <property type="evidence" value="ECO:0007669"/>
    <property type="project" value="TreeGrafter"/>
</dbReference>
<dbReference type="Gene3D" id="3.30.70.330">
    <property type="match status" value="2"/>
</dbReference>
<dbReference type="AlphaFoldDB" id="A0A0C3DUR5"/>
<dbReference type="InterPro" id="IPR012677">
    <property type="entry name" value="Nucleotide-bd_a/b_plait_sf"/>
</dbReference>
<evidence type="ECO:0000256" key="1">
    <source>
        <dbReference type="ARBA" id="ARBA00022884"/>
    </source>
</evidence>
<evidence type="ECO:0000256" key="3">
    <source>
        <dbReference type="SAM" id="MobiDB-lite"/>
    </source>
</evidence>
<evidence type="ECO:0000256" key="2">
    <source>
        <dbReference type="PROSITE-ProRule" id="PRU00176"/>
    </source>
</evidence>
<feature type="region of interest" description="Disordered" evidence="3">
    <location>
        <begin position="90"/>
        <end position="134"/>
    </location>
</feature>
<evidence type="ECO:0000313" key="5">
    <source>
        <dbReference type="EMBL" id="KIN05843.1"/>
    </source>
</evidence>
<protein>
    <recommendedName>
        <fullName evidence="4">RRM domain-containing protein</fullName>
    </recommendedName>
</protein>
<organism evidence="5 6">
    <name type="scientific">Oidiodendron maius (strain Zn)</name>
    <dbReference type="NCBI Taxonomy" id="913774"/>
    <lineage>
        <taxon>Eukaryota</taxon>
        <taxon>Fungi</taxon>
        <taxon>Dikarya</taxon>
        <taxon>Ascomycota</taxon>
        <taxon>Pezizomycotina</taxon>
        <taxon>Leotiomycetes</taxon>
        <taxon>Leotiomycetes incertae sedis</taxon>
        <taxon>Myxotrichaceae</taxon>
        <taxon>Oidiodendron</taxon>
    </lineage>
</organism>
<feature type="domain" description="RRM" evidence="4">
    <location>
        <begin position="249"/>
        <end position="338"/>
    </location>
</feature>
<proteinExistence type="predicted"/>
<dbReference type="GO" id="GO:0005737">
    <property type="term" value="C:cytoplasm"/>
    <property type="evidence" value="ECO:0007669"/>
    <property type="project" value="TreeGrafter"/>
</dbReference>
<keyword evidence="1 2" id="KW-0694">RNA-binding</keyword>
<dbReference type="EMBL" id="KN832871">
    <property type="protein sequence ID" value="KIN05843.1"/>
    <property type="molecule type" value="Genomic_DNA"/>
</dbReference>
<dbReference type="PANTHER" id="PTHR23003">
    <property type="entry name" value="RNA RECOGNITION MOTIF RRM DOMAIN CONTAINING PROTEIN"/>
    <property type="match status" value="1"/>
</dbReference>
<feature type="compositionally biased region" description="Gly residues" evidence="3">
    <location>
        <begin position="372"/>
        <end position="384"/>
    </location>
</feature>
<feature type="region of interest" description="Disordered" evidence="3">
    <location>
        <begin position="372"/>
        <end position="438"/>
    </location>
</feature>
<dbReference type="PANTHER" id="PTHR23003:SF3">
    <property type="entry name" value="FI21236P1-RELATED"/>
    <property type="match status" value="1"/>
</dbReference>
<dbReference type="InterPro" id="IPR050374">
    <property type="entry name" value="RRT5_SRSF_SR"/>
</dbReference>
<dbReference type="Proteomes" id="UP000054321">
    <property type="component" value="Unassembled WGS sequence"/>
</dbReference>
<dbReference type="InParanoid" id="A0A0C3DUR5"/>
<dbReference type="InterPro" id="IPR035979">
    <property type="entry name" value="RBD_domain_sf"/>
</dbReference>
<sequence length="438" mass="46801">MPHVPAGNITGVYYIVVAGLPWACSWQRLKDFARNQQPDGKCIEIDHAMVYPDSTDGWVRVKGRENFLKAFKHLNGGILDDRSLLADGRNETETQTLRDWTTTYSPTVPYRDRNGSSSSSHTYSSSTASQYSSPSTYSGSDIDWHYQTQPGSQSYASASPTYSSFQYYSPQSPIYDGASSPIYTSPVSPYPVAASPSGVVYTSNVVAATPFYITQQPAYTYALQCMTSPYTSSSASPTSPPPMVKTEARKIIIRQLPHGTTSSALHELLTKIVSNSKRSLSCSSTPVQSIEIATHVDGKAKGHAFAIFESHAIAKTVMHVVDGMRFQGRVLSARLTKEGAEPAGYGHALGERQPAISSAELSQTFDGAQGQIWGGKGGAGGKGRSGSKLETDGKEVDGEAVVVASSGETKRSGAMSAPAVVDGSSSKGSHGKEKKHRS</sequence>
<dbReference type="GO" id="GO:0005634">
    <property type="term" value="C:nucleus"/>
    <property type="evidence" value="ECO:0007669"/>
    <property type="project" value="TreeGrafter"/>
</dbReference>
<gene>
    <name evidence="5" type="ORF">OIDMADRAFT_175989</name>
</gene>
<dbReference type="SUPFAM" id="SSF54928">
    <property type="entry name" value="RNA-binding domain, RBD"/>
    <property type="match status" value="2"/>
</dbReference>